<gene>
    <name evidence="1" type="ORF">BO78DRAFT_19202</name>
</gene>
<dbReference type="Proteomes" id="UP000248423">
    <property type="component" value="Unassembled WGS sequence"/>
</dbReference>
<organism evidence="1 2">
    <name type="scientific">Aspergillus sclerotiicarbonarius (strain CBS 121057 / IBT 28362)</name>
    <dbReference type="NCBI Taxonomy" id="1448318"/>
    <lineage>
        <taxon>Eukaryota</taxon>
        <taxon>Fungi</taxon>
        <taxon>Dikarya</taxon>
        <taxon>Ascomycota</taxon>
        <taxon>Pezizomycotina</taxon>
        <taxon>Eurotiomycetes</taxon>
        <taxon>Eurotiomycetidae</taxon>
        <taxon>Eurotiales</taxon>
        <taxon>Aspergillaceae</taxon>
        <taxon>Aspergillus</taxon>
        <taxon>Aspergillus subgen. Circumdati</taxon>
    </lineage>
</organism>
<dbReference type="VEuPathDB" id="FungiDB:BO78DRAFT_19202"/>
<dbReference type="AlphaFoldDB" id="A0A319DUA2"/>
<sequence>MHDLIWSFKFSYYIIPYTHTLYRPTTTPLSLSSSTLLRSWVLSLPLFLIFFWKLNLPSLLAPLFQLQFHLWLSSPYNLHFHLVSSNPLPPSFLLFSSLPFLYLSKVHCTSILLFLSFLSRLFSFRLFSSV</sequence>
<evidence type="ECO:0000313" key="1">
    <source>
        <dbReference type="EMBL" id="PYI01292.1"/>
    </source>
</evidence>
<evidence type="ECO:0000313" key="2">
    <source>
        <dbReference type="Proteomes" id="UP000248423"/>
    </source>
</evidence>
<proteinExistence type="predicted"/>
<accession>A0A319DUA2</accession>
<keyword evidence="2" id="KW-1185">Reference proteome</keyword>
<name>A0A319DUA2_ASPSB</name>
<dbReference type="EMBL" id="KZ826419">
    <property type="protein sequence ID" value="PYI01292.1"/>
    <property type="molecule type" value="Genomic_DNA"/>
</dbReference>
<protein>
    <submittedName>
        <fullName evidence="1">Uncharacterized protein</fullName>
    </submittedName>
</protein>
<reference evidence="1 2" key="1">
    <citation type="submission" date="2018-02" db="EMBL/GenBank/DDBJ databases">
        <title>The genomes of Aspergillus section Nigri reveals drivers in fungal speciation.</title>
        <authorList>
            <consortium name="DOE Joint Genome Institute"/>
            <person name="Vesth T.C."/>
            <person name="Nybo J."/>
            <person name="Theobald S."/>
            <person name="Brandl J."/>
            <person name="Frisvad J.C."/>
            <person name="Nielsen K.F."/>
            <person name="Lyhne E.K."/>
            <person name="Kogle M.E."/>
            <person name="Kuo A."/>
            <person name="Riley R."/>
            <person name="Clum A."/>
            <person name="Nolan M."/>
            <person name="Lipzen A."/>
            <person name="Salamov A."/>
            <person name="Henrissat B."/>
            <person name="Wiebenga A."/>
            <person name="De vries R.P."/>
            <person name="Grigoriev I.V."/>
            <person name="Mortensen U.H."/>
            <person name="Andersen M.R."/>
            <person name="Baker S.E."/>
        </authorList>
    </citation>
    <scope>NUCLEOTIDE SEQUENCE [LARGE SCALE GENOMIC DNA]</scope>
    <source>
        <strain evidence="1 2">CBS 121057</strain>
    </source>
</reference>